<gene>
    <name evidence="1" type="ORF">D5086_010093</name>
</gene>
<dbReference type="EMBL" id="RCHU02000005">
    <property type="protein sequence ID" value="KAL3591453.1"/>
    <property type="molecule type" value="Genomic_DNA"/>
</dbReference>
<name>A0ACC4CA24_POPAL</name>
<accession>A0ACC4CA24</accession>
<protein>
    <submittedName>
        <fullName evidence="1">Uncharacterized protein</fullName>
    </submittedName>
</protein>
<dbReference type="Proteomes" id="UP000309997">
    <property type="component" value="Unassembled WGS sequence"/>
</dbReference>
<evidence type="ECO:0000313" key="2">
    <source>
        <dbReference type="Proteomes" id="UP000309997"/>
    </source>
</evidence>
<evidence type="ECO:0000313" key="1">
    <source>
        <dbReference type="EMBL" id="KAL3591453.1"/>
    </source>
</evidence>
<keyword evidence="2" id="KW-1185">Reference proteome</keyword>
<comment type="caution">
    <text evidence="1">The sequence shown here is derived from an EMBL/GenBank/DDBJ whole genome shotgun (WGS) entry which is preliminary data.</text>
</comment>
<proteinExistence type="predicted"/>
<reference evidence="1 2" key="1">
    <citation type="journal article" date="2024" name="Plant Biotechnol. J.">
        <title>Genome and CRISPR/Cas9 system of a widespread forest tree (Populus alba) in the world.</title>
        <authorList>
            <person name="Liu Y.J."/>
            <person name="Jiang P.F."/>
            <person name="Han X.M."/>
            <person name="Li X.Y."/>
            <person name="Wang H.M."/>
            <person name="Wang Y.J."/>
            <person name="Wang X.X."/>
            <person name="Zeng Q.Y."/>
        </authorList>
    </citation>
    <scope>NUCLEOTIDE SEQUENCE [LARGE SCALE GENOMIC DNA]</scope>
    <source>
        <strain evidence="2">cv. PAL-ZL1</strain>
    </source>
</reference>
<organism evidence="1 2">
    <name type="scientific">Populus alba</name>
    <name type="common">White poplar</name>
    <dbReference type="NCBI Taxonomy" id="43335"/>
    <lineage>
        <taxon>Eukaryota</taxon>
        <taxon>Viridiplantae</taxon>
        <taxon>Streptophyta</taxon>
        <taxon>Embryophyta</taxon>
        <taxon>Tracheophyta</taxon>
        <taxon>Spermatophyta</taxon>
        <taxon>Magnoliopsida</taxon>
        <taxon>eudicotyledons</taxon>
        <taxon>Gunneridae</taxon>
        <taxon>Pentapetalae</taxon>
        <taxon>rosids</taxon>
        <taxon>fabids</taxon>
        <taxon>Malpighiales</taxon>
        <taxon>Salicaceae</taxon>
        <taxon>Saliceae</taxon>
        <taxon>Populus</taxon>
    </lineage>
</organism>
<sequence length="72" mass="7800">MIKAQRIAPGIPTKNVSEASGSGFEEGWSGGDRIKRFIAVWNLPVSIGSAWLLLLMMARGQLGQIELKGSWS</sequence>